<dbReference type="AlphaFoldDB" id="A0A6A6DXU6"/>
<evidence type="ECO:0000313" key="2">
    <source>
        <dbReference type="Proteomes" id="UP000800200"/>
    </source>
</evidence>
<dbReference type="EMBL" id="ML994647">
    <property type="protein sequence ID" value="KAF2182486.1"/>
    <property type="molecule type" value="Genomic_DNA"/>
</dbReference>
<dbReference type="Proteomes" id="UP000800200">
    <property type="component" value="Unassembled WGS sequence"/>
</dbReference>
<protein>
    <submittedName>
        <fullName evidence="1">Uncharacterized protein</fullName>
    </submittedName>
</protein>
<sequence>MQGKLVLSLVLGESKASNPPTRLSERYSHFSVTSEHVGLPRRAELACFPANFYATSNFCSPDQAITSRMQESSDAPLVPLRLRSSRVNTMTYMPSLVGSIQGNNATDFSRRYLHSLHSKQVSSTSGSFLLPTTRVRGSFNKMCSLLGIKEGVRKGLRISFQRCYVQFDSYNLSYCPSPSHRLRSQYFRRDGVVFTSLKVVMSFIDSLPSSSIYRL</sequence>
<organism evidence="1 2">
    <name type="scientific">Zopfia rhizophila CBS 207.26</name>
    <dbReference type="NCBI Taxonomy" id="1314779"/>
    <lineage>
        <taxon>Eukaryota</taxon>
        <taxon>Fungi</taxon>
        <taxon>Dikarya</taxon>
        <taxon>Ascomycota</taxon>
        <taxon>Pezizomycotina</taxon>
        <taxon>Dothideomycetes</taxon>
        <taxon>Dothideomycetes incertae sedis</taxon>
        <taxon>Zopfiaceae</taxon>
        <taxon>Zopfia</taxon>
    </lineage>
</organism>
<reference evidence="1" key="1">
    <citation type="journal article" date="2020" name="Stud. Mycol.">
        <title>101 Dothideomycetes genomes: a test case for predicting lifestyles and emergence of pathogens.</title>
        <authorList>
            <person name="Haridas S."/>
            <person name="Albert R."/>
            <person name="Binder M."/>
            <person name="Bloem J."/>
            <person name="Labutti K."/>
            <person name="Salamov A."/>
            <person name="Andreopoulos B."/>
            <person name="Baker S."/>
            <person name="Barry K."/>
            <person name="Bills G."/>
            <person name="Bluhm B."/>
            <person name="Cannon C."/>
            <person name="Castanera R."/>
            <person name="Culley D."/>
            <person name="Daum C."/>
            <person name="Ezra D."/>
            <person name="Gonzalez J."/>
            <person name="Henrissat B."/>
            <person name="Kuo A."/>
            <person name="Liang C."/>
            <person name="Lipzen A."/>
            <person name="Lutzoni F."/>
            <person name="Magnuson J."/>
            <person name="Mondo S."/>
            <person name="Nolan M."/>
            <person name="Ohm R."/>
            <person name="Pangilinan J."/>
            <person name="Park H.-J."/>
            <person name="Ramirez L."/>
            <person name="Alfaro M."/>
            <person name="Sun H."/>
            <person name="Tritt A."/>
            <person name="Yoshinaga Y."/>
            <person name="Zwiers L.-H."/>
            <person name="Turgeon B."/>
            <person name="Goodwin S."/>
            <person name="Spatafora J."/>
            <person name="Crous P."/>
            <person name="Grigoriev I."/>
        </authorList>
    </citation>
    <scope>NUCLEOTIDE SEQUENCE</scope>
    <source>
        <strain evidence="1">CBS 207.26</strain>
    </source>
</reference>
<name>A0A6A6DXU6_9PEZI</name>
<keyword evidence="2" id="KW-1185">Reference proteome</keyword>
<proteinExistence type="predicted"/>
<accession>A0A6A6DXU6</accession>
<evidence type="ECO:0000313" key="1">
    <source>
        <dbReference type="EMBL" id="KAF2182486.1"/>
    </source>
</evidence>
<gene>
    <name evidence="1" type="ORF">K469DRAFT_222697</name>
</gene>